<evidence type="ECO:0000313" key="1">
    <source>
        <dbReference type="EMBL" id="QNN49912.1"/>
    </source>
</evidence>
<dbReference type="Gene3D" id="3.40.50.300">
    <property type="entry name" value="P-loop containing nucleotide triphosphate hydrolases"/>
    <property type="match status" value="1"/>
</dbReference>
<dbReference type="RefSeq" id="WP_166103668.1">
    <property type="nucleotide sequence ID" value="NZ_BMMY01000002.1"/>
</dbReference>
<proteinExistence type="predicted"/>
<protein>
    <submittedName>
        <fullName evidence="1">Sulfotransferase</fullName>
    </submittedName>
</protein>
<accession>A0A7G9R2T7</accession>
<dbReference type="KEGG" id="pei:H9L10_02155"/>
<dbReference type="AlphaFoldDB" id="A0A7G9R2T7"/>
<reference evidence="1 2" key="1">
    <citation type="submission" date="2020-08" db="EMBL/GenBank/DDBJ databases">
        <title>Genome sequence of Phycicoccus endophyticus JCM 31784T.</title>
        <authorList>
            <person name="Hyun D.-W."/>
            <person name="Bae J.-W."/>
        </authorList>
    </citation>
    <scope>NUCLEOTIDE SEQUENCE [LARGE SCALE GENOMIC DNA]</scope>
    <source>
        <strain evidence="1 2">JCM 31784</strain>
    </source>
</reference>
<name>A0A7G9R2T7_9MICO</name>
<sequence length="292" mass="32755">MIGKVKRYLELQTAWHRRLLVERREGKQRRLVGLPLFPPPEEVLAAPYVFVLSTGRSGTAFLTAFLANSQKLSVHHAPKPELEYVSSLIHRNVPEPEALDLALLAARFDLFVDSYRSGTTYVETNNRITFFAPAAARLLPNARFIHLVRHPAEFVRSGVRRGYYADGVVQHQRLQPACHAEWESYSAVEKIGWEWNEINGFIESFKMSVPGDRVLTMRSEALFRGPSALTSVMEFIGVGGDADLLARMAKGALKPVNQQISGTFPTYEYWSDADRSGLARVATLAVAYGYDL</sequence>
<dbReference type="InterPro" id="IPR027417">
    <property type="entry name" value="P-loop_NTPase"/>
</dbReference>
<dbReference type="Proteomes" id="UP000515976">
    <property type="component" value="Chromosome"/>
</dbReference>
<organism evidence="1 2">
    <name type="scientific">Phycicoccus endophyticus</name>
    <dbReference type="NCBI Taxonomy" id="1690220"/>
    <lineage>
        <taxon>Bacteria</taxon>
        <taxon>Bacillati</taxon>
        <taxon>Actinomycetota</taxon>
        <taxon>Actinomycetes</taxon>
        <taxon>Micrococcales</taxon>
        <taxon>Intrasporangiaceae</taxon>
        <taxon>Phycicoccus</taxon>
    </lineage>
</organism>
<evidence type="ECO:0000313" key="2">
    <source>
        <dbReference type="Proteomes" id="UP000515976"/>
    </source>
</evidence>
<gene>
    <name evidence="1" type="ORF">H9L10_02155</name>
</gene>
<dbReference type="Pfam" id="PF13469">
    <property type="entry name" value="Sulfotransfer_3"/>
    <property type="match status" value="1"/>
</dbReference>
<dbReference type="GO" id="GO:0016740">
    <property type="term" value="F:transferase activity"/>
    <property type="evidence" value="ECO:0007669"/>
    <property type="project" value="UniProtKB-KW"/>
</dbReference>
<keyword evidence="1" id="KW-0808">Transferase</keyword>
<dbReference type="EMBL" id="CP060712">
    <property type="protein sequence ID" value="QNN49912.1"/>
    <property type="molecule type" value="Genomic_DNA"/>
</dbReference>
<keyword evidence="2" id="KW-1185">Reference proteome</keyword>
<dbReference type="SUPFAM" id="SSF52540">
    <property type="entry name" value="P-loop containing nucleoside triphosphate hydrolases"/>
    <property type="match status" value="1"/>
</dbReference>